<reference evidence="4" key="1">
    <citation type="submission" date="2021-03" db="EMBL/GenBank/DDBJ databases">
        <title>Proteiniclasticum marinus sp. nov., isolated from tidal flat sediment.</title>
        <authorList>
            <person name="Namirimu T."/>
            <person name="Yang J.-A."/>
            <person name="Yang S.-H."/>
            <person name="Kim Y.-J."/>
            <person name="Kwon K.K."/>
        </authorList>
    </citation>
    <scope>NUCLEOTIDE SEQUENCE</scope>
    <source>
        <strain evidence="4">SCR006</strain>
    </source>
</reference>
<evidence type="ECO:0000259" key="3">
    <source>
        <dbReference type="Pfam" id="PF16472"/>
    </source>
</evidence>
<dbReference type="SUPFAM" id="SSF69304">
    <property type="entry name" value="Tricorn protease N-terminal domain"/>
    <property type="match status" value="1"/>
</dbReference>
<feature type="region of interest" description="Disordered" evidence="1">
    <location>
        <begin position="29"/>
        <end position="71"/>
    </location>
</feature>
<dbReference type="PROSITE" id="PS51257">
    <property type="entry name" value="PROKAR_LIPOPROTEIN"/>
    <property type="match status" value="1"/>
</dbReference>
<feature type="domain" description="Prolow-density lipoprotein receptor-related protein 1-like beta-propeller" evidence="3">
    <location>
        <begin position="83"/>
        <end position="366"/>
    </location>
</feature>
<dbReference type="RefSeq" id="WP_207598686.1">
    <property type="nucleotide sequence ID" value="NZ_JAFNJU010000002.1"/>
</dbReference>
<dbReference type="Pfam" id="PF16472">
    <property type="entry name" value="DUF5050"/>
    <property type="match status" value="1"/>
</dbReference>
<evidence type="ECO:0000256" key="1">
    <source>
        <dbReference type="SAM" id="MobiDB-lite"/>
    </source>
</evidence>
<proteinExistence type="predicted"/>
<evidence type="ECO:0000313" key="5">
    <source>
        <dbReference type="Proteomes" id="UP000664218"/>
    </source>
</evidence>
<accession>A0A939HAR2</accession>
<gene>
    <name evidence="4" type="ORF">J3A84_03815</name>
</gene>
<evidence type="ECO:0000313" key="4">
    <source>
        <dbReference type="EMBL" id="MBO1264170.1"/>
    </source>
</evidence>
<dbReference type="EMBL" id="JAFNJU010000002">
    <property type="protein sequence ID" value="MBO1264170.1"/>
    <property type="molecule type" value="Genomic_DNA"/>
</dbReference>
<feature type="chain" id="PRO_5036769302" evidence="2">
    <location>
        <begin position="27"/>
        <end position="385"/>
    </location>
</feature>
<comment type="caution">
    <text evidence="4">The sequence shown here is derived from an EMBL/GenBank/DDBJ whole genome shotgun (WGS) entry which is preliminary data.</text>
</comment>
<sequence length="385" mass="43315">MRNMLKKFMSVLLMLLFMTTIISGCAAEKTPEEGAGGPIEEEPFSGEEEENPSESEEGETAEESEEAEPEKVVLSLEGPGNLMCNLLQDGTAVYEDGIIYHSDKMMFGNLMRTDVKTDETELLVKGTLHDINVGDGRIFAVGDVDPLNPDDFGTSGIFMFKPDGSEVTLLKEGYFEELVLYDEYLYFYDVMDGNFLCMKYDGTEETLLLEGAYPQIVILKDQLYLHASLDGDDSMSYLYKMALTGGEPVKVDPVSTFGGTIHVAGSDIIYIGRSNDTQGMKKYDTETGQITDFLDTWISDIVYDEDFIYYFWSGVRMDNEDQGIYRSRPDGSEATLLKKTEFASSFNIADKYLFYITNDEKRRVTRLDLETLNESFVPLAEELLP</sequence>
<dbReference type="Proteomes" id="UP000664218">
    <property type="component" value="Unassembled WGS sequence"/>
</dbReference>
<organism evidence="4 5">
    <name type="scientific">Proteiniclasticum aestuarii</name>
    <dbReference type="NCBI Taxonomy" id="2817862"/>
    <lineage>
        <taxon>Bacteria</taxon>
        <taxon>Bacillati</taxon>
        <taxon>Bacillota</taxon>
        <taxon>Clostridia</taxon>
        <taxon>Eubacteriales</taxon>
        <taxon>Clostridiaceae</taxon>
        <taxon>Proteiniclasticum</taxon>
    </lineage>
</organism>
<evidence type="ECO:0000256" key="2">
    <source>
        <dbReference type="SAM" id="SignalP"/>
    </source>
</evidence>
<protein>
    <submittedName>
        <fullName evidence="4">DUF5050 domain-containing protein</fullName>
    </submittedName>
</protein>
<dbReference type="InterPro" id="IPR032485">
    <property type="entry name" value="LRP1-like_beta_prop"/>
</dbReference>
<keyword evidence="2" id="KW-0732">Signal</keyword>
<keyword evidence="5" id="KW-1185">Reference proteome</keyword>
<name>A0A939HAR2_9CLOT</name>
<dbReference type="SUPFAM" id="SSF63825">
    <property type="entry name" value="YWTD domain"/>
    <property type="match status" value="1"/>
</dbReference>
<feature type="compositionally biased region" description="Acidic residues" evidence="1">
    <location>
        <begin position="39"/>
        <end position="68"/>
    </location>
</feature>
<feature type="signal peptide" evidence="2">
    <location>
        <begin position="1"/>
        <end position="26"/>
    </location>
</feature>
<dbReference type="AlphaFoldDB" id="A0A939HAR2"/>